<reference evidence="8 9" key="1">
    <citation type="submission" date="2017-02" db="EMBL/GenBank/DDBJ databases">
        <authorList>
            <person name="Peterson S.W."/>
        </authorList>
    </citation>
    <scope>NUCLEOTIDE SEQUENCE [LARGE SCALE GENOMIC DNA]</scope>
    <source>
        <strain evidence="8 9">DSM 24412</strain>
    </source>
</reference>
<evidence type="ECO:0000256" key="5">
    <source>
        <dbReference type="ARBA" id="ARBA00023136"/>
    </source>
</evidence>
<evidence type="ECO:0000313" key="9">
    <source>
        <dbReference type="Proteomes" id="UP000191055"/>
    </source>
</evidence>
<dbReference type="InterPro" id="IPR003856">
    <property type="entry name" value="LPS_length_determ_N"/>
</dbReference>
<name>A0A1T5FKK3_9BACT</name>
<dbReference type="Proteomes" id="UP000191055">
    <property type="component" value="Unassembled WGS sequence"/>
</dbReference>
<dbReference type="GO" id="GO:0005886">
    <property type="term" value="C:plasma membrane"/>
    <property type="evidence" value="ECO:0007669"/>
    <property type="project" value="UniProtKB-SubCell"/>
</dbReference>
<keyword evidence="4 6" id="KW-1133">Transmembrane helix</keyword>
<dbReference type="RefSeq" id="WP_079557376.1">
    <property type="nucleotide sequence ID" value="NZ_CP021904.1"/>
</dbReference>
<dbReference type="OrthoDB" id="1522571at2"/>
<evidence type="ECO:0000313" key="8">
    <source>
        <dbReference type="EMBL" id="SKB96622.1"/>
    </source>
</evidence>
<dbReference type="AlphaFoldDB" id="A0A1T5FKK3"/>
<evidence type="ECO:0000256" key="1">
    <source>
        <dbReference type="ARBA" id="ARBA00004651"/>
    </source>
</evidence>
<keyword evidence="5 6" id="KW-0472">Membrane</keyword>
<keyword evidence="9" id="KW-1185">Reference proteome</keyword>
<evidence type="ECO:0000259" key="7">
    <source>
        <dbReference type="Pfam" id="PF02706"/>
    </source>
</evidence>
<dbReference type="PANTHER" id="PTHR32309:SF13">
    <property type="entry name" value="FERRIC ENTEROBACTIN TRANSPORT PROTEIN FEPE"/>
    <property type="match status" value="1"/>
</dbReference>
<dbReference type="PANTHER" id="PTHR32309">
    <property type="entry name" value="TYROSINE-PROTEIN KINASE"/>
    <property type="match status" value="1"/>
</dbReference>
<organism evidence="8 9">
    <name type="scientific">Alkalitalea saponilacus</name>
    <dbReference type="NCBI Taxonomy" id="889453"/>
    <lineage>
        <taxon>Bacteria</taxon>
        <taxon>Pseudomonadati</taxon>
        <taxon>Bacteroidota</taxon>
        <taxon>Bacteroidia</taxon>
        <taxon>Marinilabiliales</taxon>
        <taxon>Marinilabiliaceae</taxon>
        <taxon>Alkalitalea</taxon>
    </lineage>
</organism>
<evidence type="ECO:0000256" key="3">
    <source>
        <dbReference type="ARBA" id="ARBA00022692"/>
    </source>
</evidence>
<sequence length="383" mass="43719">MRKYLPEGAHFRKVMNGDKVDLLALLKNVWLGRKIVVSIMVFFVITGLFIALFSPVKYSSGAILLPQVEGQKDLGQISNLASLAGVNLASMFGEAEGIPPDLYPNIVGSYPFLHELMSTKFKFKNFDEPLTLYQYKKEEGNRGVLRLVRRYTIRLPWTIKDAIFPPKDIIYEIESSEADGEIVIVGKETLGHMEDVFGAISVEVSTRTGLVYVSVLHEDPFASAQIAKRTVELLQQYIIEYRTKQVSENLKFVEMRFNEVQQQFNNIQKELYQFRDAHRNYVEERISLRFHQLNDEYLLMQSVHQGLAQQLEQARLAVKKETPAFSIIEPVKVPVEKSSPRRAVIMIVSVLLGGVTGFITLYGIIVYYNFKKLWLNDEASIVA</sequence>
<dbReference type="Pfam" id="PF02706">
    <property type="entry name" value="Wzz"/>
    <property type="match status" value="1"/>
</dbReference>
<gene>
    <name evidence="8" type="ORF">SAMN03080601_01614</name>
</gene>
<keyword evidence="3 6" id="KW-0812">Transmembrane</keyword>
<dbReference type="InterPro" id="IPR050445">
    <property type="entry name" value="Bact_polysacc_biosynth/exp"/>
</dbReference>
<keyword evidence="2" id="KW-1003">Cell membrane</keyword>
<dbReference type="GO" id="GO:0004713">
    <property type="term" value="F:protein tyrosine kinase activity"/>
    <property type="evidence" value="ECO:0007669"/>
    <property type="project" value="TreeGrafter"/>
</dbReference>
<feature type="transmembrane region" description="Helical" evidence="6">
    <location>
        <begin position="343"/>
        <end position="368"/>
    </location>
</feature>
<feature type="transmembrane region" description="Helical" evidence="6">
    <location>
        <begin position="35"/>
        <end position="53"/>
    </location>
</feature>
<dbReference type="EMBL" id="FUYV01000008">
    <property type="protein sequence ID" value="SKB96622.1"/>
    <property type="molecule type" value="Genomic_DNA"/>
</dbReference>
<accession>A0A1T5FKK3</accession>
<dbReference type="KEGG" id="asx:CDL62_09905"/>
<protein>
    <submittedName>
        <fullName evidence="8">Chain length determinant protein</fullName>
    </submittedName>
</protein>
<evidence type="ECO:0000256" key="2">
    <source>
        <dbReference type="ARBA" id="ARBA00022475"/>
    </source>
</evidence>
<feature type="domain" description="Polysaccharide chain length determinant N-terminal" evidence="7">
    <location>
        <begin position="18"/>
        <end position="92"/>
    </location>
</feature>
<evidence type="ECO:0000256" key="4">
    <source>
        <dbReference type="ARBA" id="ARBA00022989"/>
    </source>
</evidence>
<evidence type="ECO:0000256" key="6">
    <source>
        <dbReference type="SAM" id="Phobius"/>
    </source>
</evidence>
<comment type="subcellular location">
    <subcellularLocation>
        <location evidence="1">Cell membrane</location>
        <topology evidence="1">Multi-pass membrane protein</topology>
    </subcellularLocation>
</comment>
<proteinExistence type="predicted"/>
<dbReference type="STRING" id="889453.SAMN03080601_01614"/>